<comment type="caution">
    <text evidence="1">The sequence shown here is derived from an EMBL/GenBank/DDBJ whole genome shotgun (WGS) entry which is preliminary data.</text>
</comment>
<name>A0A0P9AH97_9CLOT</name>
<accession>A0A0P9AH97</accession>
<protein>
    <recommendedName>
        <fullName evidence="3">Flagellar hook-length control protein FliK</fullName>
    </recommendedName>
</protein>
<evidence type="ECO:0000313" key="1">
    <source>
        <dbReference type="EMBL" id="KPU44833.1"/>
    </source>
</evidence>
<proteinExistence type="predicted"/>
<dbReference type="AlphaFoldDB" id="A0A0P9AH97"/>
<dbReference type="RefSeq" id="WP_054874952.1">
    <property type="nucleotide sequence ID" value="NZ_LKET01000029.1"/>
</dbReference>
<gene>
    <name evidence="1" type="ORF">OXPF_19190</name>
</gene>
<dbReference type="EMBL" id="LKET01000029">
    <property type="protein sequence ID" value="KPU44833.1"/>
    <property type="molecule type" value="Genomic_DNA"/>
</dbReference>
<organism evidence="1 2">
    <name type="scientific">Oxobacter pfennigii</name>
    <dbReference type="NCBI Taxonomy" id="36849"/>
    <lineage>
        <taxon>Bacteria</taxon>
        <taxon>Bacillati</taxon>
        <taxon>Bacillota</taxon>
        <taxon>Clostridia</taxon>
        <taxon>Eubacteriales</taxon>
        <taxon>Clostridiaceae</taxon>
        <taxon>Oxobacter</taxon>
    </lineage>
</organism>
<keyword evidence="2" id="KW-1185">Reference proteome</keyword>
<dbReference type="Proteomes" id="UP000050326">
    <property type="component" value="Unassembled WGS sequence"/>
</dbReference>
<dbReference type="STRING" id="36849.OXPF_19190"/>
<reference evidence="1 2" key="1">
    <citation type="submission" date="2015-09" db="EMBL/GenBank/DDBJ databases">
        <title>Genome sequence of Oxobacter pfennigii DSM 3222.</title>
        <authorList>
            <person name="Poehlein A."/>
            <person name="Bengelsdorf F.R."/>
            <person name="Schiel-Bengelsdorf B."/>
            <person name="Duerre P."/>
            <person name="Daniel R."/>
        </authorList>
    </citation>
    <scope>NUCLEOTIDE SEQUENCE [LARGE SCALE GENOMIC DNA]</scope>
    <source>
        <strain evidence="1 2">DSM 3222</strain>
    </source>
</reference>
<sequence length="349" mass="39557">MNIFTGSKSSQILINALMKNSLKLPQIEKGQFLEGKVTSIEGKEINILLQNGNSIKAFIEGSVYLPVNHNLVFEITENTGSTIILKLVEVSTEGMLTPAEKERIAAEILSRLGLKNTPENAEVLEKSAGMVGRGLKNLIYTFESSKTNEVNEKPIFFQRLQNIFITPEKLIDYLRDFDSKHIRNLVEQLEVLLREVKSDDTNSKQYIRAMTDIIKGLSVQINHPFPLFYIPIPLFFEGQLYPGEIWIEKDSHSEEKEGLITIRLYVDNPHLGAVEGIITSKGMQTFIDLYCKKEFVTLFEESRKLLLDRLSSIGIQITSVNIHELKKSISLLDLAFKYSKPYSSIDAKV</sequence>
<evidence type="ECO:0000313" key="2">
    <source>
        <dbReference type="Proteomes" id="UP000050326"/>
    </source>
</evidence>
<evidence type="ECO:0008006" key="3">
    <source>
        <dbReference type="Google" id="ProtNLM"/>
    </source>
</evidence>